<gene>
    <name evidence="1" type="ORF">C7450_10832</name>
</gene>
<reference evidence="1 2" key="1">
    <citation type="submission" date="2018-05" db="EMBL/GenBank/DDBJ databases">
        <title>Genomic Encyclopedia of Type Strains, Phase IV (KMG-IV): sequencing the most valuable type-strain genomes for metagenomic binning, comparative biology and taxonomic classification.</title>
        <authorList>
            <person name="Goeker M."/>
        </authorList>
    </citation>
    <scope>NUCLEOTIDE SEQUENCE [LARGE SCALE GENOMIC DNA]</scope>
    <source>
        <strain evidence="1 2">DSM 6462</strain>
    </source>
</reference>
<comment type="caution">
    <text evidence="1">The sequence shown here is derived from an EMBL/GenBank/DDBJ whole genome shotgun (WGS) entry which is preliminary data.</text>
</comment>
<dbReference type="Proteomes" id="UP000248021">
    <property type="component" value="Unassembled WGS sequence"/>
</dbReference>
<sequence>MFQVSCVENEALTKFLGNFHLQRFNPISQISPLKVWIKDQTRHNRDRLVS</sequence>
<evidence type="ECO:0000313" key="1">
    <source>
        <dbReference type="EMBL" id="PXW56283.1"/>
    </source>
</evidence>
<keyword evidence="2" id="KW-1185">Reference proteome</keyword>
<accession>A0A2V3U224</accession>
<name>A0A2V3U224_9HYPH</name>
<evidence type="ECO:0000313" key="2">
    <source>
        <dbReference type="Proteomes" id="UP000248021"/>
    </source>
</evidence>
<dbReference type="EMBL" id="QJJK01000008">
    <property type="protein sequence ID" value="PXW56283.1"/>
    <property type="molecule type" value="Genomic_DNA"/>
</dbReference>
<protein>
    <submittedName>
        <fullName evidence="1">Uncharacterized protein</fullName>
    </submittedName>
</protein>
<organism evidence="1 2">
    <name type="scientific">Chelatococcus asaccharovorans</name>
    <dbReference type="NCBI Taxonomy" id="28210"/>
    <lineage>
        <taxon>Bacteria</taxon>
        <taxon>Pseudomonadati</taxon>
        <taxon>Pseudomonadota</taxon>
        <taxon>Alphaproteobacteria</taxon>
        <taxon>Hyphomicrobiales</taxon>
        <taxon>Chelatococcaceae</taxon>
        <taxon>Chelatococcus</taxon>
    </lineage>
</organism>
<dbReference type="AlphaFoldDB" id="A0A2V3U224"/>
<proteinExistence type="predicted"/>